<proteinExistence type="predicted"/>
<keyword evidence="1" id="KW-0812">Transmembrane</keyword>
<keyword evidence="3" id="KW-1185">Reference proteome</keyword>
<accession>C6PX21</accession>
<dbReference type="Proteomes" id="UP000004198">
    <property type="component" value="Unassembled WGS sequence"/>
</dbReference>
<feature type="transmembrane region" description="Helical" evidence="1">
    <location>
        <begin position="183"/>
        <end position="203"/>
    </location>
</feature>
<keyword evidence="1" id="KW-1133">Transmembrane helix</keyword>
<evidence type="ECO:0000313" key="2">
    <source>
        <dbReference type="EMBL" id="EET86198.1"/>
    </source>
</evidence>
<dbReference type="EMBL" id="ACVI01000061">
    <property type="protein sequence ID" value="EET86198.1"/>
    <property type="molecule type" value="Genomic_DNA"/>
</dbReference>
<evidence type="ECO:0000313" key="3">
    <source>
        <dbReference type="Proteomes" id="UP000004198"/>
    </source>
</evidence>
<feature type="transmembrane region" description="Helical" evidence="1">
    <location>
        <begin position="224"/>
        <end position="240"/>
    </location>
</feature>
<comment type="caution">
    <text evidence="2">The sequence shown here is derived from an EMBL/GenBank/DDBJ whole genome shotgun (WGS) entry which is preliminary data.</text>
</comment>
<organism evidence="2 3">
    <name type="scientific">Clostridium carboxidivorans P7</name>
    <dbReference type="NCBI Taxonomy" id="536227"/>
    <lineage>
        <taxon>Bacteria</taxon>
        <taxon>Bacillati</taxon>
        <taxon>Bacillota</taxon>
        <taxon>Clostridia</taxon>
        <taxon>Eubacteriales</taxon>
        <taxon>Clostridiaceae</taxon>
        <taxon>Clostridium</taxon>
    </lineage>
</organism>
<feature type="transmembrane region" description="Helical" evidence="1">
    <location>
        <begin position="25"/>
        <end position="46"/>
    </location>
</feature>
<dbReference type="AlphaFoldDB" id="C6PX21"/>
<reference evidence="2 3" key="1">
    <citation type="submission" date="2009-06" db="EMBL/GenBank/DDBJ databases">
        <title>The draft genome of Clostridium carboxidivorans P7.</title>
        <authorList>
            <consortium name="US DOE Joint Genome Institute (JGI-PGF)"/>
            <person name="Lucas S."/>
            <person name="Copeland A."/>
            <person name="Lapidus A."/>
            <person name="Glavina del Rio T."/>
            <person name="Tice H."/>
            <person name="Bruce D."/>
            <person name="Goodwin L."/>
            <person name="Pitluck S."/>
            <person name="Larimer F."/>
            <person name="Land M.L."/>
            <person name="Hauser L."/>
            <person name="Hemme C.L."/>
        </authorList>
    </citation>
    <scope>NUCLEOTIDE SEQUENCE [LARGE SCALE GENOMIC DNA]</scope>
    <source>
        <strain evidence="2 3">P7</strain>
    </source>
</reference>
<feature type="transmembrane region" description="Helical" evidence="1">
    <location>
        <begin position="142"/>
        <end position="163"/>
    </location>
</feature>
<name>C6PX21_9CLOT</name>
<gene>
    <name evidence="2" type="ORF">CcarbDRAFT_3338</name>
</gene>
<feature type="transmembrane region" description="Helical" evidence="1">
    <location>
        <begin position="115"/>
        <end position="135"/>
    </location>
</feature>
<sequence length="279" mass="32259">MSPVLGFHYHPDILVSSGTANTLTILSPVKMGALLGAIFFAIFTIYEMDRIIRYNMLGFFEAYADMQRLNTAKVISIITAAVISVILAFILYLPYSMFKLSNLFNFLLYLKSYCFIMLPALVFSIMISAGFYMITRRMDISFLLYIGLVFISLNADKYLAVWIQTSVPAYTDCFENSFQINIILWNRLLWFLISIALLLLGIICTRRYEKNIFSSLLMNFLRPYLVFCTMAVLLMCYVFFRYEPYYDNTPDINQEMIANKDSKSAISISVLKKRILIIQ</sequence>
<protein>
    <submittedName>
        <fullName evidence="2">Uncharacterized protein</fullName>
    </submittedName>
</protein>
<dbReference type="eggNOG" id="COG0308">
    <property type="taxonomic scope" value="Bacteria"/>
</dbReference>
<feature type="transmembrane region" description="Helical" evidence="1">
    <location>
        <begin position="74"/>
        <end position="95"/>
    </location>
</feature>
<evidence type="ECO:0000256" key="1">
    <source>
        <dbReference type="SAM" id="Phobius"/>
    </source>
</evidence>
<keyword evidence="1" id="KW-0472">Membrane</keyword>
<dbReference type="RefSeq" id="WP_007062223.1">
    <property type="nucleotide sequence ID" value="NZ_ACVI01000061.1"/>
</dbReference>